<dbReference type="SUPFAM" id="SSF51905">
    <property type="entry name" value="FAD/NAD(P)-binding domain"/>
    <property type="match status" value="1"/>
</dbReference>
<evidence type="ECO:0000313" key="7">
    <source>
        <dbReference type="Proteomes" id="UP000028725"/>
    </source>
</evidence>
<feature type="region of interest" description="Disordered" evidence="4">
    <location>
        <begin position="545"/>
        <end position="567"/>
    </location>
</feature>
<keyword evidence="6" id="KW-0560">Oxidoreductase</keyword>
<evidence type="ECO:0000256" key="2">
    <source>
        <dbReference type="ARBA" id="ARBA00022630"/>
    </source>
</evidence>
<dbReference type="PATRIC" id="fig|394096.3.peg.2264"/>
<organism evidence="6 7">
    <name type="scientific">Hyalangium minutum</name>
    <dbReference type="NCBI Taxonomy" id="394096"/>
    <lineage>
        <taxon>Bacteria</taxon>
        <taxon>Pseudomonadati</taxon>
        <taxon>Myxococcota</taxon>
        <taxon>Myxococcia</taxon>
        <taxon>Myxococcales</taxon>
        <taxon>Cystobacterineae</taxon>
        <taxon>Archangiaceae</taxon>
        <taxon>Hyalangium</taxon>
    </lineage>
</organism>
<feature type="region of interest" description="Disordered" evidence="4">
    <location>
        <begin position="407"/>
        <end position="430"/>
    </location>
</feature>
<dbReference type="InterPro" id="IPR036188">
    <property type="entry name" value="FAD/NAD-bd_sf"/>
</dbReference>
<dbReference type="Gene3D" id="3.50.50.60">
    <property type="entry name" value="FAD/NAD(P)-binding domain"/>
    <property type="match status" value="1"/>
</dbReference>
<dbReference type="RefSeq" id="WP_044185998.1">
    <property type="nucleotide sequence ID" value="NZ_JMCB01000003.1"/>
</dbReference>
<dbReference type="Gene3D" id="3.30.70.2450">
    <property type="match status" value="1"/>
</dbReference>
<keyword evidence="2" id="KW-0285">Flavoprotein</keyword>
<feature type="compositionally biased region" description="Polar residues" evidence="4">
    <location>
        <begin position="558"/>
        <end position="567"/>
    </location>
</feature>
<name>A0A085WST3_9BACT</name>
<dbReference type="EMBL" id="JMCB01000003">
    <property type="protein sequence ID" value="KFE70746.1"/>
    <property type="molecule type" value="Genomic_DNA"/>
</dbReference>
<comment type="caution">
    <text evidence="6">The sequence shown here is derived from an EMBL/GenBank/DDBJ whole genome shotgun (WGS) entry which is preliminary data.</text>
</comment>
<gene>
    <name evidence="6" type="ORF">DB31_5788</name>
</gene>
<dbReference type="Pfam" id="PF01494">
    <property type="entry name" value="FAD_binding_3"/>
    <property type="match status" value="1"/>
</dbReference>
<comment type="cofactor">
    <cofactor evidence="1">
        <name>FAD</name>
        <dbReference type="ChEBI" id="CHEBI:57692"/>
    </cofactor>
</comment>
<dbReference type="GO" id="GO:0071949">
    <property type="term" value="F:FAD binding"/>
    <property type="evidence" value="ECO:0007669"/>
    <property type="project" value="InterPro"/>
</dbReference>
<proteinExistence type="predicted"/>
<sequence>MADVDVLIAGAGPTGLTLAVCLERYGIRARVVDRLEGPSPLSRALAVQARTLEVFDDLGFAEAALARGMRVEGTNLVARNGRQAHLRLGGFAGLESHYPFILILPQDATEALLTEQLTARGGRVEWGVEVEGHKDAEGAVEVSLRHTDGRQETVRARWLVGCDGARSQVRKAAGIPFEGETYEDVCMLGDVRVNWSLKPGEIHLMPSRRGVMAAFPMPGGESRFRVVTIIPRDMAPPGEMPTPTLEQLQEVVSQLAPVPAQLSEPRWTSGYRLHRRGVSRYRQGRVLLAGDAAHIHSPAGGQGMNTGIQDAYNLAWKLAFVLQGRAAESLVDTYGAEREPVGRKLLEGTDRLFGFAAAKGPVARFARQYLVPLVAAPILSQAMLQRRLVRFVSQLYLHYLRSPLSTETVRGEDGPSAPIARGPAPGERVPELPIEGEGISRLHEALRGPSHVLLLFQGLDAPAPFEELLALARSLESTYAGWLRVFVVTPEPQKRGPGVLVDAQRQAHLRFGAGTPCAYLVRPDKYVGCRLRPVESSQLHDELRRRLTGATEAPAGTHESTPSRYPR</sequence>
<reference evidence="6 7" key="1">
    <citation type="submission" date="2014-04" db="EMBL/GenBank/DDBJ databases">
        <title>Genome assembly of Hyalangium minutum DSM 14724.</title>
        <authorList>
            <person name="Sharma G."/>
            <person name="Subramanian S."/>
        </authorList>
    </citation>
    <scope>NUCLEOTIDE SEQUENCE [LARGE SCALE GENOMIC DNA]</scope>
    <source>
        <strain evidence="6 7">DSM 14724</strain>
    </source>
</reference>
<evidence type="ECO:0000256" key="1">
    <source>
        <dbReference type="ARBA" id="ARBA00001974"/>
    </source>
</evidence>
<dbReference type="AlphaFoldDB" id="A0A085WST3"/>
<dbReference type="PANTHER" id="PTHR43004">
    <property type="entry name" value="TRK SYSTEM POTASSIUM UPTAKE PROTEIN"/>
    <property type="match status" value="1"/>
</dbReference>
<dbReference type="InterPro" id="IPR050641">
    <property type="entry name" value="RIFMO-like"/>
</dbReference>
<keyword evidence="6" id="KW-0503">Monooxygenase</keyword>
<keyword evidence="3" id="KW-0274">FAD</keyword>
<dbReference type="PRINTS" id="PR00420">
    <property type="entry name" value="RNGMNOXGNASE"/>
</dbReference>
<evidence type="ECO:0000256" key="3">
    <source>
        <dbReference type="ARBA" id="ARBA00022827"/>
    </source>
</evidence>
<accession>A0A085WST3</accession>
<dbReference type="GO" id="GO:0016709">
    <property type="term" value="F:oxidoreductase activity, acting on paired donors, with incorporation or reduction of molecular oxygen, NAD(P)H as one donor, and incorporation of one atom of oxygen"/>
    <property type="evidence" value="ECO:0007669"/>
    <property type="project" value="UniProtKB-ARBA"/>
</dbReference>
<dbReference type="Proteomes" id="UP000028725">
    <property type="component" value="Unassembled WGS sequence"/>
</dbReference>
<dbReference type="Gene3D" id="3.40.30.120">
    <property type="match status" value="1"/>
</dbReference>
<feature type="domain" description="FAD-binding" evidence="5">
    <location>
        <begin position="3"/>
        <end position="347"/>
    </location>
</feature>
<protein>
    <submittedName>
        <fullName evidence="6">Monooxygenase, FAD-binding protein</fullName>
    </submittedName>
</protein>
<dbReference type="InterPro" id="IPR002938">
    <property type="entry name" value="FAD-bd"/>
</dbReference>
<evidence type="ECO:0000313" key="6">
    <source>
        <dbReference type="EMBL" id="KFE70746.1"/>
    </source>
</evidence>
<evidence type="ECO:0000259" key="5">
    <source>
        <dbReference type="Pfam" id="PF01494"/>
    </source>
</evidence>
<dbReference type="STRING" id="394096.DB31_5788"/>
<keyword evidence="7" id="KW-1185">Reference proteome</keyword>
<evidence type="ECO:0000256" key="4">
    <source>
        <dbReference type="SAM" id="MobiDB-lite"/>
    </source>
</evidence>
<dbReference type="PANTHER" id="PTHR43004:SF19">
    <property type="entry name" value="BINDING MONOOXYGENASE, PUTATIVE (JCVI)-RELATED"/>
    <property type="match status" value="1"/>
</dbReference>